<evidence type="ECO:0000259" key="13">
    <source>
        <dbReference type="PROSITE" id="PS50051"/>
    </source>
</evidence>
<dbReference type="AlphaFoldDB" id="A0A0N4Z495"/>
<dbReference type="EC" id="3.6.4.12" evidence="11"/>
<dbReference type="CDD" id="cd17755">
    <property type="entry name" value="MCM4"/>
    <property type="match status" value="1"/>
</dbReference>
<dbReference type="GO" id="GO:0016887">
    <property type="term" value="F:ATP hydrolysis activity"/>
    <property type="evidence" value="ECO:0007669"/>
    <property type="project" value="RHEA"/>
</dbReference>
<accession>A0A0N4Z495</accession>
<organism evidence="14 15">
    <name type="scientific">Parastrongyloides trichosuri</name>
    <name type="common">Possum-specific nematode worm</name>
    <dbReference type="NCBI Taxonomy" id="131310"/>
    <lineage>
        <taxon>Eukaryota</taxon>
        <taxon>Metazoa</taxon>
        <taxon>Ecdysozoa</taxon>
        <taxon>Nematoda</taxon>
        <taxon>Chromadorea</taxon>
        <taxon>Rhabditida</taxon>
        <taxon>Tylenchina</taxon>
        <taxon>Panagrolaimomorpha</taxon>
        <taxon>Strongyloidoidea</taxon>
        <taxon>Strongyloididae</taxon>
        <taxon>Parastrongyloides</taxon>
    </lineage>
</organism>
<keyword evidence="7 10" id="KW-0067">ATP-binding</keyword>
<sequence>MNNNEELSSRNEQEEESGSSIRPELLITNPQSYVSSLSSSSSIIRRQFQLIPTPMNNPHRSDIPSNLAYQRYHTARMEDSPATSTLGTSYYDPFKDADPKYIWGTSIEVNTFCIIFKNFIEHFKPAVIEEDENMLNYSDGNMEEINLDIPYYLSRIDEISITEIPYLNFNLEHIKEANYSNMYKIMIAYPTETIPLMDVVVNEIFKKRHGRKLDNPIEIRPFNAEKTKNIRDLEPSDIDCLLTINGMVSRTSSLIPEMKTGYFECNRCLRGIEVDVERGIIEEPKSCPECKSVGNIRLIHNRSIFLDKQIIKLQESPSEMPAGQTPYTVTLFAHGNLVESVQPGDRVAVTGIYRVNPIKINPMTRSFKSVFRTSIDVIHFRKVSADRLHHENDGAQLTEQKIQEIKEISKQPNIVDLLVKSVAPSIFGHEDVKKGILCLLFGGTRKMEKENERTKYRSEINILLCGDPGVAKSQILQYVFNLIPRSQYTSGKGSSAVGLTASISHDPDTKSVVLQAGALVLADNGVCCIDEFDKMSDSTKSVLHEVMEQQTLSIAKAGMICQLNARTSILAAANPVDSKWNMNKTVVENIRLPTTLLSRFDLIFLMVDPQSEEHDRKLAQHLINMYIDDDDDKNSPDEELLSSGFLRDYIGYAKKNIFPELTDEACNALTEIYVAMRKIGNSVGQITAYPRQLESLIRLSEAHAKMRLSSDVTVDDVQSAYSLYREALKQSSVDPLTGKIDISILTVGKTSNQIQREQKDKFL</sequence>
<dbReference type="GO" id="GO:0017116">
    <property type="term" value="F:single-stranded DNA helicase activity"/>
    <property type="evidence" value="ECO:0007669"/>
    <property type="project" value="TreeGrafter"/>
</dbReference>
<comment type="catalytic activity">
    <reaction evidence="11">
        <text>ATP + H2O = ADP + phosphate + H(+)</text>
        <dbReference type="Rhea" id="RHEA:13065"/>
        <dbReference type="ChEBI" id="CHEBI:15377"/>
        <dbReference type="ChEBI" id="CHEBI:15378"/>
        <dbReference type="ChEBI" id="CHEBI:30616"/>
        <dbReference type="ChEBI" id="CHEBI:43474"/>
        <dbReference type="ChEBI" id="CHEBI:456216"/>
        <dbReference type="EC" id="3.6.4.12"/>
    </reaction>
</comment>
<evidence type="ECO:0000256" key="1">
    <source>
        <dbReference type="ARBA" id="ARBA00004123"/>
    </source>
</evidence>
<protein>
    <recommendedName>
        <fullName evidence="11">DNA replication licensing factor MCM4</fullName>
        <ecNumber evidence="11">3.6.4.12</ecNumber>
    </recommendedName>
</protein>
<dbReference type="Gene3D" id="3.40.50.300">
    <property type="entry name" value="P-loop containing nucleotide triphosphate hydrolases"/>
    <property type="match status" value="1"/>
</dbReference>
<evidence type="ECO:0000256" key="5">
    <source>
        <dbReference type="ARBA" id="ARBA00022801"/>
    </source>
</evidence>
<dbReference type="PRINTS" id="PR01657">
    <property type="entry name" value="MCMFAMILY"/>
</dbReference>
<evidence type="ECO:0000256" key="7">
    <source>
        <dbReference type="ARBA" id="ARBA00022840"/>
    </source>
</evidence>
<dbReference type="SUPFAM" id="SSF50249">
    <property type="entry name" value="Nucleic acid-binding proteins"/>
    <property type="match status" value="1"/>
</dbReference>
<dbReference type="InterPro" id="IPR001208">
    <property type="entry name" value="MCM_dom"/>
</dbReference>
<keyword evidence="5 11" id="KW-0378">Hydrolase</keyword>
<dbReference type="Pfam" id="PF17855">
    <property type="entry name" value="MCM_lid"/>
    <property type="match status" value="1"/>
</dbReference>
<dbReference type="InterPro" id="IPR027925">
    <property type="entry name" value="MCM_N"/>
</dbReference>
<evidence type="ECO:0000256" key="9">
    <source>
        <dbReference type="ARBA" id="ARBA00023242"/>
    </source>
</evidence>
<dbReference type="GO" id="GO:0000727">
    <property type="term" value="P:double-strand break repair via break-induced replication"/>
    <property type="evidence" value="ECO:0007669"/>
    <property type="project" value="TreeGrafter"/>
</dbReference>
<dbReference type="FunFam" id="3.40.50.300:FF:000217">
    <property type="entry name" value="DNA helicase"/>
    <property type="match status" value="1"/>
</dbReference>
<dbReference type="SMART" id="SM00350">
    <property type="entry name" value="MCM"/>
    <property type="match status" value="1"/>
</dbReference>
<dbReference type="Pfam" id="PF17207">
    <property type="entry name" value="MCM_OB"/>
    <property type="match status" value="1"/>
</dbReference>
<evidence type="ECO:0000256" key="11">
    <source>
        <dbReference type="RuleBase" id="RU368062"/>
    </source>
</evidence>
<dbReference type="Gene3D" id="2.40.50.140">
    <property type="entry name" value="Nucleic acid-binding proteins"/>
    <property type="match status" value="1"/>
</dbReference>
<dbReference type="GO" id="GO:0005634">
    <property type="term" value="C:nucleus"/>
    <property type="evidence" value="ECO:0007669"/>
    <property type="project" value="UniProtKB-SubCell"/>
</dbReference>
<dbReference type="InterPro" id="IPR003593">
    <property type="entry name" value="AAA+_ATPase"/>
</dbReference>
<comment type="subcellular location">
    <subcellularLocation>
        <location evidence="1">Nucleus</location>
    </subcellularLocation>
</comment>
<evidence type="ECO:0000256" key="4">
    <source>
        <dbReference type="ARBA" id="ARBA00022741"/>
    </source>
</evidence>
<evidence type="ECO:0000313" key="14">
    <source>
        <dbReference type="Proteomes" id="UP000038045"/>
    </source>
</evidence>
<dbReference type="FunFam" id="2.20.28.10:FF:000003">
    <property type="entry name" value="DNA helicase"/>
    <property type="match status" value="1"/>
</dbReference>
<dbReference type="SMART" id="SM00382">
    <property type="entry name" value="AAA"/>
    <property type="match status" value="1"/>
</dbReference>
<dbReference type="InterPro" id="IPR033762">
    <property type="entry name" value="MCM_OB"/>
</dbReference>
<dbReference type="InterPro" id="IPR027417">
    <property type="entry name" value="P-loop_NTPase"/>
</dbReference>
<evidence type="ECO:0000256" key="2">
    <source>
        <dbReference type="ARBA" id="ARBA00008010"/>
    </source>
</evidence>
<keyword evidence="8 10" id="KW-0238">DNA-binding</keyword>
<dbReference type="WBParaSite" id="PTRK_0000181500.1">
    <property type="protein sequence ID" value="PTRK_0000181500.1"/>
    <property type="gene ID" value="PTRK_0000181500"/>
</dbReference>
<dbReference type="SUPFAM" id="SSF52540">
    <property type="entry name" value="P-loop containing nucleoside triphosphate hydrolases"/>
    <property type="match status" value="1"/>
</dbReference>
<reference evidence="15" key="1">
    <citation type="submission" date="2017-02" db="UniProtKB">
        <authorList>
            <consortium name="WormBaseParasite"/>
        </authorList>
    </citation>
    <scope>IDENTIFICATION</scope>
</reference>
<keyword evidence="4 10" id="KW-0547">Nucleotide-binding</keyword>
<keyword evidence="14" id="KW-1185">Reference proteome</keyword>
<dbReference type="InterPro" id="IPR018525">
    <property type="entry name" value="MCM_CS"/>
</dbReference>
<comment type="subunit">
    <text evidence="11">Component of the MCM2-7 complex.</text>
</comment>
<dbReference type="Pfam" id="PF14551">
    <property type="entry name" value="MCM_N"/>
    <property type="match status" value="1"/>
</dbReference>
<evidence type="ECO:0000313" key="15">
    <source>
        <dbReference type="WBParaSite" id="PTRK_0000181500.1"/>
    </source>
</evidence>
<dbReference type="InterPro" id="IPR008047">
    <property type="entry name" value="MCM_4"/>
</dbReference>
<dbReference type="PROSITE" id="PS50051">
    <property type="entry name" value="MCM_2"/>
    <property type="match status" value="1"/>
</dbReference>
<evidence type="ECO:0000256" key="8">
    <source>
        <dbReference type="ARBA" id="ARBA00023125"/>
    </source>
</evidence>
<dbReference type="Proteomes" id="UP000038045">
    <property type="component" value="Unplaced"/>
</dbReference>
<dbReference type="InterPro" id="IPR041562">
    <property type="entry name" value="MCM_lid"/>
</dbReference>
<keyword evidence="9 11" id="KW-0539">Nucleus</keyword>
<feature type="domain" description="MCM C-terminal AAA(+) ATPase" evidence="13">
    <location>
        <begin position="414"/>
        <end position="622"/>
    </location>
</feature>
<dbReference type="PRINTS" id="PR01660">
    <property type="entry name" value="MCMPROTEIN4"/>
</dbReference>
<dbReference type="PROSITE" id="PS00847">
    <property type="entry name" value="MCM_1"/>
    <property type="match status" value="1"/>
</dbReference>
<dbReference type="STRING" id="131310.A0A0N4Z495"/>
<name>A0A0N4Z495_PARTI</name>
<dbReference type="Pfam" id="PF00493">
    <property type="entry name" value="MCM"/>
    <property type="match status" value="1"/>
</dbReference>
<dbReference type="PANTHER" id="PTHR11630:SF66">
    <property type="entry name" value="DNA REPLICATION LICENSING FACTOR MCM4"/>
    <property type="match status" value="1"/>
</dbReference>
<proteinExistence type="inferred from homology"/>
<keyword evidence="6 11" id="KW-0347">Helicase</keyword>
<dbReference type="InterPro" id="IPR012340">
    <property type="entry name" value="NA-bd_OB-fold"/>
</dbReference>
<comment type="function">
    <text evidence="11">Acts as component of the MCM2-7 complex (MCM complex) which is the replicative helicase essential for 'once per cell cycle' DNA replication initiation and elongation in eukaryotic cells. The active ATPase sites in the MCM2-7 ring are formed through the interaction surfaces of two neighboring subunits such that a critical structure of a conserved arginine finger motif is provided in trans relative to the ATP-binding site of the Walker A box of the adjacent subunit. The six ATPase active sites, however, are likely to contribute differentially to the complex helicase activity.</text>
</comment>
<dbReference type="PANTHER" id="PTHR11630">
    <property type="entry name" value="DNA REPLICATION LICENSING FACTOR MCM FAMILY MEMBER"/>
    <property type="match status" value="1"/>
</dbReference>
<dbReference type="InterPro" id="IPR031327">
    <property type="entry name" value="MCM"/>
</dbReference>
<dbReference type="Gene3D" id="2.20.28.10">
    <property type="match status" value="1"/>
</dbReference>
<comment type="similarity">
    <text evidence="2 10">Belongs to the MCM family.</text>
</comment>
<dbReference type="GO" id="GO:0006271">
    <property type="term" value="P:DNA strand elongation involved in DNA replication"/>
    <property type="evidence" value="ECO:0007669"/>
    <property type="project" value="TreeGrafter"/>
</dbReference>
<evidence type="ECO:0000256" key="10">
    <source>
        <dbReference type="RuleBase" id="RU004070"/>
    </source>
</evidence>
<dbReference type="GO" id="GO:0005524">
    <property type="term" value="F:ATP binding"/>
    <property type="evidence" value="ECO:0007669"/>
    <property type="project" value="UniProtKB-UniRule"/>
</dbReference>
<dbReference type="GO" id="GO:0042555">
    <property type="term" value="C:MCM complex"/>
    <property type="evidence" value="ECO:0007669"/>
    <property type="project" value="UniProtKB-UniRule"/>
</dbReference>
<dbReference type="GO" id="GO:0003697">
    <property type="term" value="F:single-stranded DNA binding"/>
    <property type="evidence" value="ECO:0007669"/>
    <property type="project" value="TreeGrafter"/>
</dbReference>
<dbReference type="Gene3D" id="3.30.1640.10">
    <property type="entry name" value="mini-chromosome maintenance (MCM) complex, chain A, domain 1"/>
    <property type="match status" value="1"/>
</dbReference>
<evidence type="ECO:0000256" key="12">
    <source>
        <dbReference type="SAM" id="MobiDB-lite"/>
    </source>
</evidence>
<keyword evidence="3 11" id="KW-0235">DNA replication</keyword>
<feature type="region of interest" description="Disordered" evidence="12">
    <location>
        <begin position="1"/>
        <end position="24"/>
    </location>
</feature>
<dbReference type="GO" id="GO:1902975">
    <property type="term" value="P:mitotic DNA replication initiation"/>
    <property type="evidence" value="ECO:0007669"/>
    <property type="project" value="TreeGrafter"/>
</dbReference>
<evidence type="ECO:0000256" key="6">
    <source>
        <dbReference type="ARBA" id="ARBA00022806"/>
    </source>
</evidence>
<evidence type="ECO:0000256" key="3">
    <source>
        <dbReference type="ARBA" id="ARBA00022705"/>
    </source>
</evidence>